<organism evidence="7 8">
    <name type="scientific">Bacteroides cellulosilyticus</name>
    <dbReference type="NCBI Taxonomy" id="246787"/>
    <lineage>
        <taxon>Bacteria</taxon>
        <taxon>Pseudomonadati</taxon>
        <taxon>Bacteroidota</taxon>
        <taxon>Bacteroidia</taxon>
        <taxon>Bacteroidales</taxon>
        <taxon>Bacteroidaceae</taxon>
        <taxon>Bacteroides</taxon>
    </lineage>
</organism>
<dbReference type="EMBL" id="VVYV01000007">
    <property type="protein sequence ID" value="KAA5421431.1"/>
    <property type="molecule type" value="Genomic_DNA"/>
</dbReference>
<protein>
    <submittedName>
        <fullName evidence="7">Family 43 glycosylhydrolase</fullName>
    </submittedName>
</protein>
<comment type="caution">
    <text evidence="7">The sequence shown here is derived from an EMBL/GenBank/DDBJ whole genome shotgun (WGS) entry which is preliminary data.</text>
</comment>
<dbReference type="InterPro" id="IPR023296">
    <property type="entry name" value="Glyco_hydro_beta-prop_sf"/>
</dbReference>
<dbReference type="Gene3D" id="2.60.40.10">
    <property type="entry name" value="Immunoglobulins"/>
    <property type="match status" value="1"/>
</dbReference>
<dbReference type="AlphaFoldDB" id="A0A108TGQ6"/>
<accession>A0A108TGQ6</accession>
<dbReference type="Pfam" id="PF04616">
    <property type="entry name" value="Glyco_hydro_43"/>
    <property type="match status" value="1"/>
</dbReference>
<dbReference type="GO" id="GO:0004553">
    <property type="term" value="F:hydrolase activity, hydrolyzing O-glycosyl compounds"/>
    <property type="evidence" value="ECO:0007669"/>
    <property type="project" value="InterPro"/>
</dbReference>
<proteinExistence type="inferred from homology"/>
<feature type="domain" description="F5/8 type C" evidence="6">
    <location>
        <begin position="328"/>
        <end position="485"/>
    </location>
</feature>
<feature type="chain" id="PRO_5030020290" evidence="5">
    <location>
        <begin position="22"/>
        <end position="572"/>
    </location>
</feature>
<evidence type="ECO:0000256" key="2">
    <source>
        <dbReference type="ARBA" id="ARBA00022801"/>
    </source>
</evidence>
<dbReference type="PROSITE" id="PS50022">
    <property type="entry name" value="FA58C_3"/>
    <property type="match status" value="1"/>
</dbReference>
<dbReference type="PROSITE" id="PS51257">
    <property type="entry name" value="PROKAR_LIPOPROTEIN"/>
    <property type="match status" value="1"/>
</dbReference>
<keyword evidence="2 4" id="KW-0378">Hydrolase</keyword>
<dbReference type="Pfam" id="PF00754">
    <property type="entry name" value="F5_F8_type_C"/>
    <property type="match status" value="1"/>
</dbReference>
<dbReference type="InterPro" id="IPR006710">
    <property type="entry name" value="Glyco_hydro_43"/>
</dbReference>
<dbReference type="InterPro" id="IPR008979">
    <property type="entry name" value="Galactose-bd-like_sf"/>
</dbReference>
<keyword evidence="5" id="KW-0732">Signal</keyword>
<keyword evidence="3 4" id="KW-0326">Glycosidase</keyword>
<reference evidence="7 8" key="1">
    <citation type="journal article" date="2019" name="Nat. Med.">
        <title>A library of human gut bacterial isolates paired with longitudinal multiomics data enables mechanistic microbiome research.</title>
        <authorList>
            <person name="Poyet M."/>
            <person name="Groussin M."/>
            <person name="Gibbons S.M."/>
            <person name="Avila-Pacheco J."/>
            <person name="Jiang X."/>
            <person name="Kearney S.M."/>
            <person name="Perrotta A.R."/>
            <person name="Berdy B."/>
            <person name="Zhao S."/>
            <person name="Lieberman T.D."/>
            <person name="Swanson P.K."/>
            <person name="Smith M."/>
            <person name="Roesemann S."/>
            <person name="Alexander J.E."/>
            <person name="Rich S.A."/>
            <person name="Livny J."/>
            <person name="Vlamakis H."/>
            <person name="Clish C."/>
            <person name="Bullock K."/>
            <person name="Deik A."/>
            <person name="Scott J."/>
            <person name="Pierce K.A."/>
            <person name="Xavier R.J."/>
            <person name="Alm E.J."/>
        </authorList>
    </citation>
    <scope>NUCLEOTIDE SEQUENCE [LARGE SCALE GENOMIC DNA]</scope>
    <source>
        <strain evidence="7 8">BIOML-A6</strain>
    </source>
</reference>
<evidence type="ECO:0000313" key="8">
    <source>
        <dbReference type="Proteomes" id="UP000448877"/>
    </source>
</evidence>
<dbReference type="Proteomes" id="UP000448877">
    <property type="component" value="Unassembled WGS sequence"/>
</dbReference>
<dbReference type="SUPFAM" id="SSF49785">
    <property type="entry name" value="Galactose-binding domain-like"/>
    <property type="match status" value="1"/>
</dbReference>
<dbReference type="InterPro" id="IPR013783">
    <property type="entry name" value="Ig-like_fold"/>
</dbReference>
<dbReference type="RefSeq" id="WP_007217062.1">
    <property type="nucleotide sequence ID" value="NZ_CABMLT010000002.1"/>
</dbReference>
<evidence type="ECO:0000259" key="6">
    <source>
        <dbReference type="PROSITE" id="PS50022"/>
    </source>
</evidence>
<feature type="signal peptide" evidence="5">
    <location>
        <begin position="1"/>
        <end position="21"/>
    </location>
</feature>
<name>A0A108TGQ6_9BACE</name>
<dbReference type="SUPFAM" id="SSF49265">
    <property type="entry name" value="Fibronectin type III"/>
    <property type="match status" value="1"/>
</dbReference>
<dbReference type="InterPro" id="IPR051795">
    <property type="entry name" value="Glycosyl_Hydrlase_43"/>
</dbReference>
<evidence type="ECO:0000256" key="4">
    <source>
        <dbReference type="RuleBase" id="RU361187"/>
    </source>
</evidence>
<dbReference type="GeneID" id="66306468"/>
<dbReference type="InterPro" id="IPR000421">
    <property type="entry name" value="FA58C"/>
</dbReference>
<gene>
    <name evidence="7" type="ORF">F2Y81_05955</name>
</gene>
<dbReference type="GO" id="GO:0005975">
    <property type="term" value="P:carbohydrate metabolic process"/>
    <property type="evidence" value="ECO:0007669"/>
    <property type="project" value="InterPro"/>
</dbReference>
<sequence>MKSIAELVSIALLSGLLASCASEQRTTVNSDRIVTNPIDLNYRFQPNEESRREAADPVLEYFKGYYYMFASKSGGYWRSEDLAKWEYIPCTTIPTMEDYAPTILVYGDTLYFTASSGNTRIYKNAHPEKDTWEEVDTKFEYPQHDPAFFKDDDGRVYLYWGCSDVDPIMGVEVDPKDGFRAIGEPKALIHHSCDKYGWEVPGKNNEESRQGWNEGPCVLKHNGRYYLQYAAPGTQYRIYGDGNYVGDNPLGPFEYVEDNPFSFKPSGFIGGAGHGHTFKDKYGNYWHVASMTISVRHWFERRLGLFPVVVSDKYGMYALTTFADYPFCIPDRKVDFEKGDINMGWNLLSYKKKVAASSSLEGYGPELANDEQVETWWAAQTGNKGEWLQIDLGEPMDVKAIQVNFADHNFNIHAPHGPVVYQYYIEGSVDGNKWTRLVDEEKNQQDAPHKLHTLATPAKMQYLKICNSKDMEGSFSLFDLRIFGQGDGKVPVAVTGFQATRDENDKRIYRFVWDSQEDVTGYILRWGTQKEKLTHSMVVYDNQYEARYFNRDSEYYFSIIAFNENGVGAGDF</sequence>
<dbReference type="SUPFAM" id="SSF75005">
    <property type="entry name" value="Arabinanase/levansucrase/invertase"/>
    <property type="match status" value="1"/>
</dbReference>
<comment type="similarity">
    <text evidence="1 4">Belongs to the glycosyl hydrolase 43 family.</text>
</comment>
<evidence type="ECO:0000256" key="1">
    <source>
        <dbReference type="ARBA" id="ARBA00009865"/>
    </source>
</evidence>
<evidence type="ECO:0000313" key="7">
    <source>
        <dbReference type="EMBL" id="KAA5421431.1"/>
    </source>
</evidence>
<evidence type="ECO:0000256" key="5">
    <source>
        <dbReference type="SAM" id="SignalP"/>
    </source>
</evidence>
<dbReference type="Gene3D" id="2.115.10.20">
    <property type="entry name" value="Glycosyl hydrolase domain, family 43"/>
    <property type="match status" value="1"/>
</dbReference>
<dbReference type="PANTHER" id="PTHR42812:SF14">
    <property type="entry name" value="SECRETED PROTEIN"/>
    <property type="match status" value="1"/>
</dbReference>
<evidence type="ECO:0000256" key="3">
    <source>
        <dbReference type="ARBA" id="ARBA00023295"/>
    </source>
</evidence>
<dbReference type="PANTHER" id="PTHR42812">
    <property type="entry name" value="BETA-XYLOSIDASE"/>
    <property type="match status" value="1"/>
</dbReference>
<dbReference type="Gene3D" id="2.60.120.260">
    <property type="entry name" value="Galactose-binding domain-like"/>
    <property type="match status" value="1"/>
</dbReference>
<dbReference type="InterPro" id="IPR036116">
    <property type="entry name" value="FN3_sf"/>
</dbReference>
<dbReference type="CDD" id="cd08982">
    <property type="entry name" value="GH43-like"/>
    <property type="match status" value="1"/>
</dbReference>